<organism evidence="7 8">
    <name type="scientific">Toxocara canis</name>
    <name type="common">Canine roundworm</name>
    <dbReference type="NCBI Taxonomy" id="6265"/>
    <lineage>
        <taxon>Eukaryota</taxon>
        <taxon>Metazoa</taxon>
        <taxon>Ecdysozoa</taxon>
        <taxon>Nematoda</taxon>
        <taxon>Chromadorea</taxon>
        <taxon>Rhabditida</taxon>
        <taxon>Spirurina</taxon>
        <taxon>Ascaridomorpha</taxon>
        <taxon>Ascaridoidea</taxon>
        <taxon>Toxocaridae</taxon>
        <taxon>Toxocara</taxon>
    </lineage>
</organism>
<feature type="domain" description="C3H1-type" evidence="6">
    <location>
        <begin position="89"/>
        <end position="116"/>
    </location>
</feature>
<dbReference type="EMBL" id="JPKZ01002805">
    <property type="protein sequence ID" value="KHN74958.1"/>
    <property type="molecule type" value="Genomic_DNA"/>
</dbReference>
<dbReference type="FunFam" id="4.10.1000.10:FF:000001">
    <property type="entry name" value="zinc finger CCCH domain-containing protein 15-like"/>
    <property type="match status" value="1"/>
</dbReference>
<name>A0A0B2UZN5_TOXCA</name>
<evidence type="ECO:0000313" key="7">
    <source>
        <dbReference type="EMBL" id="KHN74958.1"/>
    </source>
</evidence>
<dbReference type="OrthoDB" id="5786205at2759"/>
<keyword evidence="4 5" id="KW-0862">Zinc</keyword>
<evidence type="ECO:0000256" key="2">
    <source>
        <dbReference type="ARBA" id="ARBA00022737"/>
    </source>
</evidence>
<dbReference type="Pfam" id="PF00642">
    <property type="entry name" value="zf-CCCH"/>
    <property type="match status" value="1"/>
</dbReference>
<dbReference type="PROSITE" id="PS00518">
    <property type="entry name" value="ZF_RING_1"/>
    <property type="match status" value="1"/>
</dbReference>
<comment type="caution">
    <text evidence="7">The sequence shown here is derived from an EMBL/GenBank/DDBJ whole genome shotgun (WGS) entry which is preliminary data.</text>
</comment>
<protein>
    <submittedName>
        <fullName evidence="7">Tristetraprolin</fullName>
    </submittedName>
</protein>
<dbReference type="PANTHER" id="PTHR31063">
    <property type="entry name" value="PROTEIN CBG08668"/>
    <property type="match status" value="1"/>
</dbReference>
<reference evidence="7 8" key="1">
    <citation type="submission" date="2014-11" db="EMBL/GenBank/DDBJ databases">
        <title>Genetic blueprint of the zoonotic pathogen Toxocara canis.</title>
        <authorList>
            <person name="Zhu X.-Q."/>
            <person name="Korhonen P.K."/>
            <person name="Cai H."/>
            <person name="Young N.D."/>
            <person name="Nejsum P."/>
            <person name="von Samson-Himmelstjerna G."/>
            <person name="Boag P.R."/>
            <person name="Tan P."/>
            <person name="Li Q."/>
            <person name="Min J."/>
            <person name="Yang Y."/>
            <person name="Wang X."/>
            <person name="Fang X."/>
            <person name="Hall R.S."/>
            <person name="Hofmann A."/>
            <person name="Sternberg P.W."/>
            <person name="Jex A.R."/>
            <person name="Gasser R.B."/>
        </authorList>
    </citation>
    <scope>NUCLEOTIDE SEQUENCE [LARGE SCALE GENOMIC DNA]</scope>
    <source>
        <strain evidence="7">PN_DK_2014</strain>
    </source>
</reference>
<dbReference type="SMART" id="SM00356">
    <property type="entry name" value="ZnF_C3H1"/>
    <property type="match status" value="2"/>
</dbReference>
<feature type="zinc finger region" description="C3H1-type" evidence="5">
    <location>
        <begin position="89"/>
        <end position="116"/>
    </location>
</feature>
<accession>A0A0B2UZN5</accession>
<evidence type="ECO:0000256" key="3">
    <source>
        <dbReference type="ARBA" id="ARBA00022771"/>
    </source>
</evidence>
<evidence type="ECO:0000256" key="4">
    <source>
        <dbReference type="ARBA" id="ARBA00022833"/>
    </source>
</evidence>
<evidence type="ECO:0000256" key="5">
    <source>
        <dbReference type="PROSITE-ProRule" id="PRU00723"/>
    </source>
</evidence>
<keyword evidence="2" id="KW-0677">Repeat</keyword>
<feature type="domain" description="C3H1-type" evidence="6">
    <location>
        <begin position="127"/>
        <end position="155"/>
    </location>
</feature>
<sequence>MSVFNEANDRYCFQTYKPMSLPTVHHTQLYRFSQRPSHFQGGAMSGPLQSNESDSYCMGNIWQLYKRDQHTLSDVERKTLQKAQQRMRAYKTALCESFKSGNCSYGTACRFAHGMDELRPLSQVHRNFRTKLCRNFESCGRCLYEDRCHFVHRNPTEVVGGKPQELKMDDSNALANKCNDAHVLDEKLNGAQKDDCISDFNVDKLSEMFEKWLTCVSWKRTARNIVQFLSIKERASPAVVVLTLTRLERVTLALLAIAMEGETEGMPYDDRKDDFVKSYSKGKSKAMKRALRDAKNDFLIVKTVNAKDAKHLVDEEGCLRECLCAGVAYSMNRRQRWDRLSAKNVLSDVANTKTSIGVLENWNTAKRGENLASAYHEVRNGIMTTRKAHHLAANANTLIEKPKPKRRGSKAKRELAAAVEMGVDGEQTSTPKVTYTISRAHPSAAKWKIPTKKGPKVTVKKRVKPIYDDIVEEDDERDITDTEKEIDENEALIEGHPRSFDISEFVVQPPSREVVVKAPSIESLESTVASQSLTAPFELVTFPKEVREVSLSLALRIRVRRWHDFDFDKDAKELIASGQYPHTWLTHGDGVLALDLTQAVVGHSQSYPHLTAVFERPFNNIMSVHINGAFTLNISYEQVIAELFNSRPKSLVGFVTSLIQCAMDWNEEEFYHSLKQFAFPELRREDVITLAESHFYYRIYQSEMLAGTLSIVPFEKMAEEIEKDHESRTTRDDFESLENEWNEAVCSICRLALRAGLCKLGCLHGICTDCLRESITGQIRQGISPVKCHKRPEAEFVSQRKPLTMVNRQFAPICASARRKRFEEVKVTNMIAKCTHQSQPSGQILNARRVVDLRNTSLYLVEYGTAWLFEHRMSPPDNWKQIRNQVTKLEQKLDIVVARLSSKTDSELSVQQCSQAISSLEALTCVSWKRTARNIVQFLSIKERASPAVVVLTLTRLERVTLALLAIAMEGETEGMPYDDRKDDFVKSYSKGKSKAMKRALRDAKNDFLIVKTVNAKDAKHLVNEEDGFKERLCAGVMYSMNRRQRWNRLTAKKIFCHVANADTSIGVLEKWDTSKGSESLASAYHEVRNGIVTTRKAHHLAANANTLIEKPKPKRRGSKAKRELAAAVEMGVDGEQTSTPKVTYTISRAHPSAAKWKIPTKKGPKVTVKKRVKPIYDDIVEEDDERDITDTEKEIDENEALIEGHPRSFDISEFVVQPPSREVVVKAPSIESLESTVASQLVIEPFELVTFPKEEVREETLSLTLRIKVSRWHDFDFDKDAKELIASRQYPHAWLTHGDGVFALDLTQAVVGHSQSYPHLTAVFERPVNNIMSVHINGAFTLNISRERIIAILFNSRPAGLDEFITSIVECATTWKDQEFYHSLKPFAVPELRREDVITVAESNCYLRMYQSEMLAGSLDIVTFDNMAEDVEKDHKSGTTRDDFESLENEWKEITQRTQMHVVGA</sequence>
<dbReference type="Gene3D" id="4.10.1000.10">
    <property type="entry name" value="Zinc finger, CCCH-type"/>
    <property type="match status" value="2"/>
</dbReference>
<dbReference type="PANTHER" id="PTHR31063:SF4">
    <property type="entry name" value="IBR DOMAIN-CONTAINING PROTEIN"/>
    <property type="match status" value="1"/>
</dbReference>
<dbReference type="InterPro" id="IPR000571">
    <property type="entry name" value="Znf_CCCH"/>
</dbReference>
<gene>
    <name evidence="7" type="primary">Zfp36</name>
    <name evidence="7" type="ORF">Tcan_13566</name>
</gene>
<feature type="zinc finger region" description="C3H1-type" evidence="5">
    <location>
        <begin position="127"/>
        <end position="155"/>
    </location>
</feature>
<evidence type="ECO:0000256" key="1">
    <source>
        <dbReference type="ARBA" id="ARBA00022723"/>
    </source>
</evidence>
<dbReference type="PROSITE" id="PS50103">
    <property type="entry name" value="ZF_C3H1"/>
    <property type="match status" value="2"/>
</dbReference>
<dbReference type="InterPro" id="IPR017907">
    <property type="entry name" value="Znf_RING_CS"/>
</dbReference>
<keyword evidence="3 5" id="KW-0863">Zinc-finger</keyword>
<keyword evidence="8" id="KW-1185">Reference proteome</keyword>
<proteinExistence type="predicted"/>
<evidence type="ECO:0000259" key="6">
    <source>
        <dbReference type="PROSITE" id="PS50103"/>
    </source>
</evidence>
<dbReference type="GO" id="GO:0008270">
    <property type="term" value="F:zinc ion binding"/>
    <property type="evidence" value="ECO:0007669"/>
    <property type="project" value="UniProtKB-KW"/>
</dbReference>
<dbReference type="STRING" id="6265.A0A0B2UZN5"/>
<dbReference type="SUPFAM" id="SSF90229">
    <property type="entry name" value="CCCH zinc finger"/>
    <property type="match status" value="2"/>
</dbReference>
<dbReference type="Proteomes" id="UP000031036">
    <property type="component" value="Unassembled WGS sequence"/>
</dbReference>
<evidence type="ECO:0000313" key="8">
    <source>
        <dbReference type="Proteomes" id="UP000031036"/>
    </source>
</evidence>
<keyword evidence="1 5" id="KW-0479">Metal-binding</keyword>
<dbReference type="InterPro" id="IPR036855">
    <property type="entry name" value="Znf_CCCH_sf"/>
</dbReference>